<dbReference type="AlphaFoldDB" id="A0A0K2SJ71"/>
<keyword evidence="15" id="KW-1185">Reference proteome</keyword>
<keyword evidence="4 12" id="KW-0132">Cell division</keyword>
<feature type="binding site" evidence="12">
    <location>
        <position position="91"/>
    </location>
    <ligand>
        <name>UDP-N-acetyl-alpha-D-glucosamine</name>
        <dbReference type="ChEBI" id="CHEBI:57705"/>
    </ligand>
</feature>
<dbReference type="InterPro" id="IPR005750">
    <property type="entry name" value="UDP_GlcNAc_COvinyl_MurA"/>
</dbReference>
<dbReference type="EMBL" id="AP014924">
    <property type="protein sequence ID" value="BAS27082.1"/>
    <property type="molecule type" value="Genomic_DNA"/>
</dbReference>
<dbReference type="OrthoDB" id="9803760at2"/>
<feature type="domain" description="Enolpyruvate transferase" evidence="13">
    <location>
        <begin position="5"/>
        <end position="405"/>
    </location>
</feature>
<keyword evidence="3 12" id="KW-0963">Cytoplasm</keyword>
<dbReference type="PANTHER" id="PTHR43783:SF1">
    <property type="entry name" value="UDP-N-ACETYLGLUCOSAMINE 1-CARBOXYVINYLTRANSFERASE"/>
    <property type="match status" value="1"/>
</dbReference>
<dbReference type="HAMAP" id="MF_00111">
    <property type="entry name" value="MurA"/>
    <property type="match status" value="1"/>
</dbReference>
<comment type="catalytic activity">
    <reaction evidence="11 12">
        <text>phosphoenolpyruvate + UDP-N-acetyl-alpha-D-glucosamine = UDP-N-acetyl-3-O-(1-carboxyvinyl)-alpha-D-glucosamine + phosphate</text>
        <dbReference type="Rhea" id="RHEA:18681"/>
        <dbReference type="ChEBI" id="CHEBI:43474"/>
        <dbReference type="ChEBI" id="CHEBI:57705"/>
        <dbReference type="ChEBI" id="CHEBI:58702"/>
        <dbReference type="ChEBI" id="CHEBI:68483"/>
        <dbReference type="EC" id="2.5.1.7"/>
    </reaction>
</comment>
<evidence type="ECO:0000256" key="6">
    <source>
        <dbReference type="ARBA" id="ARBA00022960"/>
    </source>
</evidence>
<proteinExistence type="inferred from homology"/>
<dbReference type="InterPro" id="IPR013792">
    <property type="entry name" value="RNA3'P_cycl/enolpyr_Trfase_a/b"/>
</dbReference>
<dbReference type="SUPFAM" id="SSF55205">
    <property type="entry name" value="EPT/RTPC-like"/>
    <property type="match status" value="1"/>
</dbReference>
<dbReference type="EC" id="2.5.1.7" evidence="12"/>
<dbReference type="UniPathway" id="UPA00219"/>
<evidence type="ECO:0000256" key="5">
    <source>
        <dbReference type="ARBA" id="ARBA00022679"/>
    </source>
</evidence>
<feature type="binding site" evidence="12">
    <location>
        <position position="326"/>
    </location>
    <ligand>
        <name>UDP-N-acetyl-alpha-D-glucosamine</name>
        <dbReference type="ChEBI" id="CHEBI:57705"/>
    </ligand>
</feature>
<dbReference type="GO" id="GO:0008760">
    <property type="term" value="F:UDP-N-acetylglucosamine 1-carboxyvinyltransferase activity"/>
    <property type="evidence" value="ECO:0007669"/>
    <property type="project" value="UniProtKB-UniRule"/>
</dbReference>
<keyword evidence="6 12" id="KW-0133">Cell shape</keyword>
<evidence type="ECO:0000256" key="10">
    <source>
        <dbReference type="ARBA" id="ARBA00038367"/>
    </source>
</evidence>
<evidence type="ECO:0000256" key="8">
    <source>
        <dbReference type="ARBA" id="ARBA00023306"/>
    </source>
</evidence>
<keyword evidence="7 12" id="KW-0573">Peptidoglycan synthesis</keyword>
<evidence type="ECO:0000256" key="1">
    <source>
        <dbReference type="ARBA" id="ARBA00004496"/>
    </source>
</evidence>
<feature type="active site" description="Proton donor" evidence="12">
    <location>
        <position position="115"/>
    </location>
</feature>
<evidence type="ECO:0000256" key="4">
    <source>
        <dbReference type="ARBA" id="ARBA00022618"/>
    </source>
</evidence>
<dbReference type="Proteomes" id="UP000065807">
    <property type="component" value="Chromosome"/>
</dbReference>
<comment type="similarity">
    <text evidence="10 12">Belongs to the EPSP synthase family. MurA subfamily.</text>
</comment>
<dbReference type="GO" id="GO:0009252">
    <property type="term" value="P:peptidoglycan biosynthetic process"/>
    <property type="evidence" value="ECO:0007669"/>
    <property type="project" value="UniProtKB-UniRule"/>
</dbReference>
<comment type="function">
    <text evidence="12">Cell wall formation. Adds enolpyruvyl to UDP-N-acetylglucosamine.</text>
</comment>
<reference evidence="15" key="1">
    <citation type="submission" date="2015-07" db="EMBL/GenBank/DDBJ databases">
        <title>Complete genome sequence and phylogenetic analysis of Limnochorda pilosa.</title>
        <authorList>
            <person name="Watanabe M."/>
            <person name="Kojima H."/>
            <person name="Fukui M."/>
        </authorList>
    </citation>
    <scope>NUCLEOTIDE SEQUENCE [LARGE SCALE GENOMIC DNA]</scope>
    <source>
        <strain evidence="15">HC45</strain>
    </source>
</reference>
<feature type="binding site" evidence="12">
    <location>
        <position position="304"/>
    </location>
    <ligand>
        <name>UDP-N-acetyl-alpha-D-glucosamine</name>
        <dbReference type="ChEBI" id="CHEBI:57705"/>
    </ligand>
</feature>
<dbReference type="GO" id="GO:0051301">
    <property type="term" value="P:cell division"/>
    <property type="evidence" value="ECO:0007669"/>
    <property type="project" value="UniProtKB-KW"/>
</dbReference>
<evidence type="ECO:0000256" key="7">
    <source>
        <dbReference type="ARBA" id="ARBA00022984"/>
    </source>
</evidence>
<comment type="subcellular location">
    <subcellularLocation>
        <location evidence="1 12">Cytoplasm</location>
    </subcellularLocation>
</comment>
<dbReference type="NCBIfam" id="TIGR01072">
    <property type="entry name" value="murA"/>
    <property type="match status" value="1"/>
</dbReference>
<dbReference type="GO" id="GO:0019277">
    <property type="term" value="P:UDP-N-acetylgalactosamine biosynthetic process"/>
    <property type="evidence" value="ECO:0007669"/>
    <property type="project" value="InterPro"/>
</dbReference>
<keyword evidence="5 12" id="KW-0808">Transferase</keyword>
<feature type="modified residue" description="2-(S-cysteinyl)pyruvic acid O-phosphothioketal" evidence="12">
    <location>
        <position position="115"/>
    </location>
</feature>
<name>A0A0K2SJ71_LIMPI</name>
<accession>A0A0K2SJ71</accession>
<reference evidence="15" key="2">
    <citation type="journal article" date="2016" name="Int. J. Syst. Evol. Microbiol.">
        <title>Complete genome sequence and cell structure of Limnochorda pilosa, a Gram-negative spore-former within the phylum Firmicutes.</title>
        <authorList>
            <person name="Watanabe M."/>
            <person name="Kojima H."/>
            <person name="Fukui M."/>
        </authorList>
    </citation>
    <scope>NUCLEOTIDE SEQUENCE [LARGE SCALE GENOMIC DNA]</scope>
    <source>
        <strain evidence="15">HC45</strain>
    </source>
</reference>
<dbReference type="InterPro" id="IPR050068">
    <property type="entry name" value="MurA_subfamily"/>
</dbReference>
<dbReference type="PATRIC" id="fig|1555112.3.peg.1273"/>
<evidence type="ECO:0000313" key="15">
    <source>
        <dbReference type="Proteomes" id="UP000065807"/>
    </source>
</evidence>
<evidence type="ECO:0000256" key="2">
    <source>
        <dbReference type="ARBA" id="ARBA00004752"/>
    </source>
</evidence>
<dbReference type="Pfam" id="PF00275">
    <property type="entry name" value="EPSP_synthase"/>
    <property type="match status" value="1"/>
</dbReference>
<feature type="binding site" evidence="12">
    <location>
        <begin position="120"/>
        <end position="124"/>
    </location>
    <ligand>
        <name>UDP-N-acetyl-alpha-D-glucosamine</name>
        <dbReference type="ChEBI" id="CHEBI:57705"/>
    </ligand>
</feature>
<dbReference type="PANTHER" id="PTHR43783">
    <property type="entry name" value="UDP-N-ACETYLGLUCOSAMINE 1-CARBOXYVINYLTRANSFERASE"/>
    <property type="match status" value="1"/>
</dbReference>
<comment type="caution">
    <text evidence="12">Lacks conserved residue(s) required for the propagation of feature annotation.</text>
</comment>
<evidence type="ECO:0000256" key="12">
    <source>
        <dbReference type="HAMAP-Rule" id="MF_00111"/>
    </source>
</evidence>
<dbReference type="GO" id="GO:0071555">
    <property type="term" value="P:cell wall organization"/>
    <property type="evidence" value="ECO:0007669"/>
    <property type="project" value="UniProtKB-KW"/>
</dbReference>
<gene>
    <name evidence="12" type="primary">murA</name>
    <name evidence="14" type="ORF">LIP_1225</name>
</gene>
<feature type="binding site" evidence="12">
    <location>
        <begin position="21"/>
        <end position="22"/>
    </location>
    <ligand>
        <name>phosphoenolpyruvate</name>
        <dbReference type="ChEBI" id="CHEBI:58702"/>
    </ligand>
</feature>
<keyword evidence="8 12" id="KW-0131">Cell cycle</keyword>
<sequence length="424" mass="44887">MQLVVEGGHPLSGEVLISGAKNAALAILPALAMTQGNSLLTNIPDIADVRVMLRILEEIGCAVEHDGERVRLEVPAHLNPEVPYSEGKQLRASSLLLGPLVARLGEARVPLPGGCKIGSRPIDLHLKALEALGAQCVVEHGFVVARAPLGLHGGPIYLDFPSVGATENAIMAAALAQGTTVIHNAAREPEIVDLATALNRFGARVVGAGTDVIRVKGVDGLSGGEHSIIPDRIETGTYLLAGLMGGGPVVVSHVIPTHIEPLLAKLEEAGVRLMVGGDQVRAWLDERPRAVQVKTLPYPGFPTDLQPQITSFLLQAEGTSIVTERIFEDRFGHVDELKRLGARIKTEGRTAVIEGVERLSGAPITATDLRQGASLVLAGLAAEGETVIDGLEHLDRGYEHLEEKLAALGARVHRVEGIQEPVWV</sequence>
<evidence type="ECO:0000259" key="13">
    <source>
        <dbReference type="Pfam" id="PF00275"/>
    </source>
</evidence>
<protein>
    <recommendedName>
        <fullName evidence="12">UDP-N-acetylglucosamine 1-carboxyvinyltransferase</fullName>
        <ecNumber evidence="12">2.5.1.7</ecNumber>
    </recommendedName>
    <alternativeName>
        <fullName evidence="12">Enoylpyruvate transferase</fullName>
    </alternativeName>
    <alternativeName>
        <fullName evidence="12">UDP-N-acetylglucosamine enolpyruvyl transferase</fullName>
        <shortName evidence="12">EPT</shortName>
    </alternativeName>
</protein>
<dbReference type="KEGG" id="lpil:LIP_1225"/>
<keyword evidence="9 12" id="KW-0961">Cell wall biogenesis/degradation</keyword>
<organism evidence="14 15">
    <name type="scientific">Limnochorda pilosa</name>
    <dbReference type="NCBI Taxonomy" id="1555112"/>
    <lineage>
        <taxon>Bacteria</taxon>
        <taxon>Bacillati</taxon>
        <taxon>Bacillota</taxon>
        <taxon>Limnochordia</taxon>
        <taxon>Limnochordales</taxon>
        <taxon>Limnochordaceae</taxon>
        <taxon>Limnochorda</taxon>
    </lineage>
</organism>
<evidence type="ECO:0000256" key="11">
    <source>
        <dbReference type="ARBA" id="ARBA00047527"/>
    </source>
</evidence>
<keyword evidence="12" id="KW-0670">Pyruvate</keyword>
<evidence type="ECO:0000256" key="3">
    <source>
        <dbReference type="ARBA" id="ARBA00022490"/>
    </source>
</evidence>
<dbReference type="RefSeq" id="WP_068135471.1">
    <property type="nucleotide sequence ID" value="NZ_AP014924.1"/>
</dbReference>
<dbReference type="CDD" id="cd01555">
    <property type="entry name" value="UdpNAET"/>
    <property type="match status" value="1"/>
</dbReference>
<comment type="pathway">
    <text evidence="2 12">Cell wall biogenesis; peptidoglycan biosynthesis.</text>
</comment>
<evidence type="ECO:0000256" key="9">
    <source>
        <dbReference type="ARBA" id="ARBA00023316"/>
    </source>
</evidence>
<evidence type="ECO:0000313" key="14">
    <source>
        <dbReference type="EMBL" id="BAS27082.1"/>
    </source>
</evidence>
<dbReference type="Gene3D" id="3.65.10.10">
    <property type="entry name" value="Enolpyruvate transferase domain"/>
    <property type="match status" value="2"/>
</dbReference>
<dbReference type="InterPro" id="IPR001986">
    <property type="entry name" value="Enolpyruvate_Tfrase_dom"/>
</dbReference>
<dbReference type="NCBIfam" id="NF006873">
    <property type="entry name" value="PRK09369.1"/>
    <property type="match status" value="1"/>
</dbReference>
<dbReference type="STRING" id="1555112.LIP_1225"/>
<dbReference type="GO" id="GO:0005737">
    <property type="term" value="C:cytoplasm"/>
    <property type="evidence" value="ECO:0007669"/>
    <property type="project" value="UniProtKB-SubCell"/>
</dbReference>
<dbReference type="GO" id="GO:0008360">
    <property type="term" value="P:regulation of cell shape"/>
    <property type="evidence" value="ECO:0007669"/>
    <property type="project" value="UniProtKB-KW"/>
</dbReference>
<dbReference type="InterPro" id="IPR036968">
    <property type="entry name" value="Enolpyruvate_Tfrase_sf"/>
</dbReference>